<dbReference type="RefSeq" id="WP_353985375.1">
    <property type="nucleotide sequence ID" value="NZ_JBEWLY010000025.1"/>
</dbReference>
<evidence type="ECO:0000313" key="8">
    <source>
        <dbReference type="EMBL" id="MET1756880.1"/>
    </source>
</evidence>
<keyword evidence="6" id="KW-0472">Membrane</keyword>
<accession>A0ABV2D4U2</accession>
<dbReference type="Gene3D" id="1.20.1600.10">
    <property type="entry name" value="Outer membrane efflux proteins (OEP)"/>
    <property type="match status" value="1"/>
</dbReference>
<dbReference type="PANTHER" id="PTHR30026:SF22">
    <property type="entry name" value="OUTER MEMBRANE EFFLUX PROTEIN"/>
    <property type="match status" value="1"/>
</dbReference>
<keyword evidence="3" id="KW-0813">Transport</keyword>
<organism evidence="8 9">
    <name type="scientific">Novosphingobium kalidii</name>
    <dbReference type="NCBI Taxonomy" id="3230299"/>
    <lineage>
        <taxon>Bacteria</taxon>
        <taxon>Pseudomonadati</taxon>
        <taxon>Pseudomonadota</taxon>
        <taxon>Alphaproteobacteria</taxon>
        <taxon>Sphingomonadales</taxon>
        <taxon>Sphingomonadaceae</taxon>
        <taxon>Novosphingobium</taxon>
    </lineage>
</organism>
<evidence type="ECO:0000256" key="3">
    <source>
        <dbReference type="ARBA" id="ARBA00022448"/>
    </source>
</evidence>
<keyword evidence="9" id="KW-1185">Reference proteome</keyword>
<dbReference type="EMBL" id="JBEWLY010000025">
    <property type="protein sequence ID" value="MET1756880.1"/>
    <property type="molecule type" value="Genomic_DNA"/>
</dbReference>
<gene>
    <name evidence="8" type="ORF">ABVV53_15665</name>
</gene>
<dbReference type="PANTHER" id="PTHR30026">
    <property type="entry name" value="OUTER MEMBRANE PROTEIN TOLC"/>
    <property type="match status" value="1"/>
</dbReference>
<evidence type="ECO:0000256" key="4">
    <source>
        <dbReference type="ARBA" id="ARBA00022452"/>
    </source>
</evidence>
<evidence type="ECO:0000256" key="7">
    <source>
        <dbReference type="ARBA" id="ARBA00023237"/>
    </source>
</evidence>
<dbReference type="InterPro" id="IPR003423">
    <property type="entry name" value="OMP_efflux"/>
</dbReference>
<name>A0ABV2D4U2_9SPHN</name>
<dbReference type="Pfam" id="PF02321">
    <property type="entry name" value="OEP"/>
    <property type="match status" value="1"/>
</dbReference>
<comment type="subcellular location">
    <subcellularLocation>
        <location evidence="1">Cell outer membrane</location>
    </subcellularLocation>
</comment>
<reference evidence="8 9" key="1">
    <citation type="submission" date="2024-07" db="EMBL/GenBank/DDBJ databases">
        <title>Novosphingobium kalidii RD2P27.</title>
        <authorList>
            <person name="Sun J.-Q."/>
        </authorList>
    </citation>
    <scope>NUCLEOTIDE SEQUENCE [LARGE SCALE GENOMIC DNA]</scope>
    <source>
        <strain evidence="8 9">RD2P27</strain>
    </source>
</reference>
<keyword evidence="7" id="KW-0998">Cell outer membrane</keyword>
<dbReference type="Proteomes" id="UP001548713">
    <property type="component" value="Unassembled WGS sequence"/>
</dbReference>
<evidence type="ECO:0000256" key="2">
    <source>
        <dbReference type="ARBA" id="ARBA00007613"/>
    </source>
</evidence>
<dbReference type="InterPro" id="IPR051906">
    <property type="entry name" value="TolC-like"/>
</dbReference>
<sequence length="454" mass="49596">MAPQAGVAVVSSGDESDAVPVVRPLAPVPSEDVLDAPLYGPPAPKVQKGHLPAISWEEAPPQVPQALDEAVNIVTRNYPSALSARAALGAAAADVRAAKWRRFPSVSGNLSYLDAGSTPDPQFIAELPIWSGGRLGADIRRAKAQEEVSSFGYVGTVQTLALTTAQAYFDVVRLAQREQLLAESLKEHQRLVGTMERRVEQEVSPLADLNLARSRAAQIEQEYTINRAQRRSTLRILAELIADPDYDLGGIPPYDIVDFRNREALEEQAVAFDPELRRLRAIVAVAEAELDSSKASILPQLNAQYSYDNVFGNRMGLVLRQQTSGGLSQFSEVERSRLRIQAALEDIRVSEQRLRREVANDLIEYDAARARAQISSGASETAARVSESYMRQFITGRRSWLDVMNALREAVNAQMGKVDAEATAMSAAVRLVLRSGRWHPIFDSAAGTTAVRGN</sequence>
<evidence type="ECO:0000313" key="9">
    <source>
        <dbReference type="Proteomes" id="UP001548713"/>
    </source>
</evidence>
<keyword evidence="5" id="KW-0812">Transmembrane</keyword>
<proteinExistence type="inferred from homology"/>
<comment type="similarity">
    <text evidence="2">Belongs to the outer membrane factor (OMF) (TC 1.B.17) family.</text>
</comment>
<keyword evidence="4" id="KW-1134">Transmembrane beta strand</keyword>
<protein>
    <submittedName>
        <fullName evidence="8">TolC family protein</fullName>
    </submittedName>
</protein>
<dbReference type="SUPFAM" id="SSF56954">
    <property type="entry name" value="Outer membrane efflux proteins (OEP)"/>
    <property type="match status" value="1"/>
</dbReference>
<comment type="caution">
    <text evidence="8">The sequence shown here is derived from an EMBL/GenBank/DDBJ whole genome shotgun (WGS) entry which is preliminary data.</text>
</comment>
<evidence type="ECO:0000256" key="6">
    <source>
        <dbReference type="ARBA" id="ARBA00023136"/>
    </source>
</evidence>
<evidence type="ECO:0000256" key="1">
    <source>
        <dbReference type="ARBA" id="ARBA00004442"/>
    </source>
</evidence>
<evidence type="ECO:0000256" key="5">
    <source>
        <dbReference type="ARBA" id="ARBA00022692"/>
    </source>
</evidence>